<feature type="region of interest" description="Disordered" evidence="3">
    <location>
        <begin position="1"/>
        <end position="23"/>
    </location>
</feature>
<evidence type="ECO:0000313" key="6">
    <source>
        <dbReference type="Proteomes" id="UP001165190"/>
    </source>
</evidence>
<accession>A0A9W7I2F1</accession>
<dbReference type="PANTHER" id="PTHR21245">
    <property type="entry name" value="HETEROGENEOUS NUCLEAR RIBONUCLEOPROTEIN"/>
    <property type="match status" value="1"/>
</dbReference>
<evidence type="ECO:0000256" key="3">
    <source>
        <dbReference type="SAM" id="MobiDB-lite"/>
    </source>
</evidence>
<comment type="caution">
    <text evidence="5">The sequence shown here is derived from an EMBL/GenBank/DDBJ whole genome shotgun (WGS) entry which is preliminary data.</text>
</comment>
<keyword evidence="6" id="KW-1185">Reference proteome</keyword>
<dbReference type="AlphaFoldDB" id="A0A9W7I2F1"/>
<dbReference type="InterPro" id="IPR035979">
    <property type="entry name" value="RBD_domain_sf"/>
</dbReference>
<proteinExistence type="predicted"/>
<gene>
    <name evidence="5" type="ORF">HRI_002478200</name>
</gene>
<evidence type="ECO:0000313" key="5">
    <source>
        <dbReference type="EMBL" id="GMI88089.1"/>
    </source>
</evidence>
<dbReference type="PROSITE" id="PS50102">
    <property type="entry name" value="RRM"/>
    <property type="match status" value="1"/>
</dbReference>
<dbReference type="Proteomes" id="UP001165190">
    <property type="component" value="Unassembled WGS sequence"/>
</dbReference>
<dbReference type="OrthoDB" id="1749483at2759"/>
<feature type="region of interest" description="Disordered" evidence="3">
    <location>
        <begin position="129"/>
        <end position="188"/>
    </location>
</feature>
<evidence type="ECO:0000256" key="2">
    <source>
        <dbReference type="PROSITE-ProRule" id="PRU00176"/>
    </source>
</evidence>
<dbReference type="SMART" id="SM00360">
    <property type="entry name" value="RRM"/>
    <property type="match status" value="1"/>
</dbReference>
<keyword evidence="1 2" id="KW-0694">RNA-binding</keyword>
<dbReference type="Gene3D" id="3.30.70.330">
    <property type="match status" value="1"/>
</dbReference>
<evidence type="ECO:0000259" key="4">
    <source>
        <dbReference type="PROSITE" id="PS50102"/>
    </source>
</evidence>
<dbReference type="Pfam" id="PF00076">
    <property type="entry name" value="RRM_1"/>
    <property type="match status" value="1"/>
</dbReference>
<dbReference type="GO" id="GO:0003723">
    <property type="term" value="F:RNA binding"/>
    <property type="evidence" value="ECO:0007669"/>
    <property type="project" value="UniProtKB-UniRule"/>
</dbReference>
<evidence type="ECO:0000256" key="1">
    <source>
        <dbReference type="ARBA" id="ARBA00022884"/>
    </source>
</evidence>
<sequence length="203" mass="23043">MGSDGEYRGAQRPAGRVGGCRDDGSRSVEWTVFVDNLSKKVSRFELKEIFNFYGKVTRLFIPMSNNKSRYRNFTFAFVTLASRADMERVISRLDKSSIGGVRINVSKAKYPKRVMEPPIRMGVAGRRREVWRRKENNANQQPHRPEGSGRTFQKKSYKDVLLNNDVEEEEKKGAGDNGLQGTSKRHVMAQQVLDRGVEGAIRG</sequence>
<reference evidence="5" key="1">
    <citation type="submission" date="2023-05" db="EMBL/GenBank/DDBJ databases">
        <title>Genome and transcriptome analyses reveal genes involved in the formation of fine ridges on petal epidermal cells in Hibiscus trionum.</title>
        <authorList>
            <person name="Koshimizu S."/>
            <person name="Masuda S."/>
            <person name="Ishii T."/>
            <person name="Shirasu K."/>
            <person name="Hoshino A."/>
            <person name="Arita M."/>
        </authorList>
    </citation>
    <scope>NUCLEOTIDE SEQUENCE</scope>
    <source>
        <strain evidence="5">Hamamatsu line</strain>
    </source>
</reference>
<name>A0A9W7I2F1_HIBTR</name>
<dbReference type="EMBL" id="BSYR01000022">
    <property type="protein sequence ID" value="GMI88089.1"/>
    <property type="molecule type" value="Genomic_DNA"/>
</dbReference>
<feature type="domain" description="RRM" evidence="4">
    <location>
        <begin position="30"/>
        <end position="110"/>
    </location>
</feature>
<dbReference type="CDD" id="cd00590">
    <property type="entry name" value="RRM_SF"/>
    <property type="match status" value="1"/>
</dbReference>
<dbReference type="InterPro" id="IPR000504">
    <property type="entry name" value="RRM_dom"/>
</dbReference>
<dbReference type="SUPFAM" id="SSF54928">
    <property type="entry name" value="RNA-binding domain, RBD"/>
    <property type="match status" value="1"/>
</dbReference>
<dbReference type="InterPro" id="IPR012677">
    <property type="entry name" value="Nucleotide-bd_a/b_plait_sf"/>
</dbReference>
<protein>
    <recommendedName>
        <fullName evidence="4">RRM domain-containing protein</fullName>
    </recommendedName>
</protein>
<organism evidence="5 6">
    <name type="scientific">Hibiscus trionum</name>
    <name type="common">Flower of an hour</name>
    <dbReference type="NCBI Taxonomy" id="183268"/>
    <lineage>
        <taxon>Eukaryota</taxon>
        <taxon>Viridiplantae</taxon>
        <taxon>Streptophyta</taxon>
        <taxon>Embryophyta</taxon>
        <taxon>Tracheophyta</taxon>
        <taxon>Spermatophyta</taxon>
        <taxon>Magnoliopsida</taxon>
        <taxon>eudicotyledons</taxon>
        <taxon>Gunneridae</taxon>
        <taxon>Pentapetalae</taxon>
        <taxon>rosids</taxon>
        <taxon>malvids</taxon>
        <taxon>Malvales</taxon>
        <taxon>Malvaceae</taxon>
        <taxon>Malvoideae</taxon>
        <taxon>Hibiscus</taxon>
    </lineage>
</organism>